<feature type="non-terminal residue" evidence="1">
    <location>
        <position position="70"/>
    </location>
</feature>
<organism evidence="1">
    <name type="scientific">marine metagenome</name>
    <dbReference type="NCBI Taxonomy" id="408172"/>
    <lineage>
        <taxon>unclassified sequences</taxon>
        <taxon>metagenomes</taxon>
        <taxon>ecological metagenomes</taxon>
    </lineage>
</organism>
<gene>
    <name evidence="1" type="ORF">METZ01_LOCUS306660</name>
</gene>
<sequence length="70" mass="7597">VLNVKNCKLIKSIIVVGLLTIIACQQENQQVPSVTVSVTAPGSYEQIVVELEKMIRTEMTLKGLPSLSIS</sequence>
<evidence type="ECO:0000313" key="1">
    <source>
        <dbReference type="EMBL" id="SVC53806.1"/>
    </source>
</evidence>
<accession>A0A382MYE9</accession>
<feature type="non-terminal residue" evidence="1">
    <location>
        <position position="1"/>
    </location>
</feature>
<dbReference type="AlphaFoldDB" id="A0A382MYE9"/>
<name>A0A382MYE9_9ZZZZ</name>
<protein>
    <submittedName>
        <fullName evidence="1">Uncharacterized protein</fullName>
    </submittedName>
</protein>
<proteinExistence type="predicted"/>
<dbReference type="EMBL" id="UINC01096703">
    <property type="protein sequence ID" value="SVC53806.1"/>
    <property type="molecule type" value="Genomic_DNA"/>
</dbReference>
<reference evidence="1" key="1">
    <citation type="submission" date="2018-05" db="EMBL/GenBank/DDBJ databases">
        <authorList>
            <person name="Lanie J.A."/>
            <person name="Ng W.-L."/>
            <person name="Kazmierczak K.M."/>
            <person name="Andrzejewski T.M."/>
            <person name="Davidsen T.M."/>
            <person name="Wayne K.J."/>
            <person name="Tettelin H."/>
            <person name="Glass J.I."/>
            <person name="Rusch D."/>
            <person name="Podicherti R."/>
            <person name="Tsui H.-C.T."/>
            <person name="Winkler M.E."/>
        </authorList>
    </citation>
    <scope>NUCLEOTIDE SEQUENCE</scope>
</reference>